<dbReference type="EMBL" id="JBHUDY010000001">
    <property type="protein sequence ID" value="MFD1610942.1"/>
    <property type="molecule type" value="Genomic_DNA"/>
</dbReference>
<reference evidence="2" key="1">
    <citation type="journal article" date="2019" name="Int. J. Syst. Evol. Microbiol.">
        <title>The Global Catalogue of Microorganisms (GCM) 10K type strain sequencing project: providing services to taxonomists for standard genome sequencing and annotation.</title>
        <authorList>
            <consortium name="The Broad Institute Genomics Platform"/>
            <consortium name="The Broad Institute Genome Sequencing Center for Infectious Disease"/>
            <person name="Wu L."/>
            <person name="Ma J."/>
        </authorList>
    </citation>
    <scope>NUCLEOTIDE SEQUENCE [LARGE SCALE GENOMIC DNA]</scope>
    <source>
        <strain evidence="2">CGMCC 1.16275</strain>
    </source>
</reference>
<dbReference type="Pfam" id="PF11185">
    <property type="entry name" value="DUF2971"/>
    <property type="match status" value="1"/>
</dbReference>
<evidence type="ECO:0000313" key="2">
    <source>
        <dbReference type="Proteomes" id="UP001597115"/>
    </source>
</evidence>
<proteinExistence type="predicted"/>
<evidence type="ECO:0000313" key="1">
    <source>
        <dbReference type="EMBL" id="MFD1610942.1"/>
    </source>
</evidence>
<accession>A0ABW4I0F9</accession>
<keyword evidence="2" id="KW-1185">Reference proteome</keyword>
<name>A0ABW4I0F9_9SPHN</name>
<dbReference type="Proteomes" id="UP001597115">
    <property type="component" value="Unassembled WGS sequence"/>
</dbReference>
<dbReference type="InterPro" id="IPR021352">
    <property type="entry name" value="DUF2971"/>
</dbReference>
<organism evidence="1 2">
    <name type="scientific">Sphingomonas tabacisoli</name>
    <dbReference type="NCBI Taxonomy" id="2249466"/>
    <lineage>
        <taxon>Bacteria</taxon>
        <taxon>Pseudomonadati</taxon>
        <taxon>Pseudomonadota</taxon>
        <taxon>Alphaproteobacteria</taxon>
        <taxon>Sphingomonadales</taxon>
        <taxon>Sphingomonadaceae</taxon>
        <taxon>Sphingomonas</taxon>
    </lineage>
</organism>
<protein>
    <submittedName>
        <fullName evidence="1">DUF2971 domain-containing protein</fullName>
    </submittedName>
</protein>
<sequence length="332" mass="37844">MDQEALDATMARFARSFMPFAHEAQERVEREHVRFVHYTSAESGLKILQSGRMLLRNATLMNDFSEIEYGMRCLDASYAGPDGLRLQAMMKEVQTDLPSIFQNNFSSFANDLRHETYLTSISEHEIGHEDEFGRLSMWRAYAQRNGIAFVMNNTPFVSPTNALQAYTSPVMYASPAEFATAFKDVVNRVEGIFSELRTFGGQWFHNLVEHAFRVAVLSTKHPSFMEEREWRIIYTPTILQRAGDLDERQLERIPTEIMCLNGVPQRVYAIPFRDYPDEGFNGATIPAIVDRILIGPTQDAYAIAQAFVAELTRLEVPDAEKKVLITGIPLRQ</sequence>
<dbReference type="RefSeq" id="WP_380887098.1">
    <property type="nucleotide sequence ID" value="NZ_JBHUDY010000001.1"/>
</dbReference>
<gene>
    <name evidence="1" type="ORF">ACFSCW_03915</name>
</gene>
<comment type="caution">
    <text evidence="1">The sequence shown here is derived from an EMBL/GenBank/DDBJ whole genome shotgun (WGS) entry which is preliminary data.</text>
</comment>